<feature type="region of interest" description="Disordered" evidence="8">
    <location>
        <begin position="423"/>
        <end position="524"/>
    </location>
</feature>
<dbReference type="InterPro" id="IPR000504">
    <property type="entry name" value="RRM_dom"/>
</dbReference>
<reference evidence="10 11" key="1">
    <citation type="submission" date="2015-01" db="EMBL/GenBank/DDBJ databases">
        <title>The Genome Sequence of Fonsecaea pedrosoi CBS 271.37.</title>
        <authorList>
            <consortium name="The Broad Institute Genomics Platform"/>
            <person name="Cuomo C."/>
            <person name="de Hoog S."/>
            <person name="Gorbushina A."/>
            <person name="Stielow B."/>
            <person name="Teixiera M."/>
            <person name="Abouelleil A."/>
            <person name="Chapman S.B."/>
            <person name="Priest M."/>
            <person name="Young S.K."/>
            <person name="Wortman J."/>
            <person name="Nusbaum C."/>
            <person name="Birren B."/>
        </authorList>
    </citation>
    <scope>NUCLEOTIDE SEQUENCE [LARGE SCALE GENOMIC DNA]</scope>
    <source>
        <strain evidence="10 11">CBS 271.37</strain>
    </source>
</reference>
<evidence type="ECO:0000259" key="9">
    <source>
        <dbReference type="PROSITE" id="PS50102"/>
    </source>
</evidence>
<evidence type="ECO:0000256" key="3">
    <source>
        <dbReference type="ARBA" id="ARBA00007077"/>
    </source>
</evidence>
<evidence type="ECO:0000256" key="2">
    <source>
        <dbReference type="ARBA" id="ARBA00004604"/>
    </source>
</evidence>
<dbReference type="InterPro" id="IPR012677">
    <property type="entry name" value="Nucleotide-bd_a/b_plait_sf"/>
</dbReference>
<evidence type="ECO:0000256" key="7">
    <source>
        <dbReference type="PROSITE-ProRule" id="PRU00176"/>
    </source>
</evidence>
<dbReference type="Gene3D" id="3.30.70.330">
    <property type="match status" value="2"/>
</dbReference>
<dbReference type="GO" id="GO:0000463">
    <property type="term" value="P:maturation of LSU-rRNA from tricistronic rRNA transcript (SSU-rRNA, 5.8S rRNA, LSU-rRNA)"/>
    <property type="evidence" value="ECO:0007669"/>
    <property type="project" value="TreeGrafter"/>
</dbReference>
<feature type="compositionally biased region" description="Acidic residues" evidence="8">
    <location>
        <begin position="91"/>
        <end position="100"/>
    </location>
</feature>
<evidence type="ECO:0000256" key="4">
    <source>
        <dbReference type="ARBA" id="ARBA00015520"/>
    </source>
</evidence>
<evidence type="ECO:0000313" key="11">
    <source>
        <dbReference type="Proteomes" id="UP000053029"/>
    </source>
</evidence>
<keyword evidence="5 7" id="KW-0694">RNA-binding</keyword>
<evidence type="ECO:0000256" key="6">
    <source>
        <dbReference type="ARBA" id="ARBA00023242"/>
    </source>
</evidence>
<dbReference type="PROSITE" id="PS50102">
    <property type="entry name" value="RRM"/>
    <property type="match status" value="1"/>
</dbReference>
<evidence type="ECO:0000256" key="5">
    <source>
        <dbReference type="ARBA" id="ARBA00022884"/>
    </source>
</evidence>
<feature type="compositionally biased region" description="Basic and acidic residues" evidence="8">
    <location>
        <begin position="129"/>
        <end position="146"/>
    </location>
</feature>
<dbReference type="GO" id="GO:0019843">
    <property type="term" value="F:rRNA binding"/>
    <property type="evidence" value="ECO:0007669"/>
    <property type="project" value="TreeGrafter"/>
</dbReference>
<feature type="region of interest" description="Disordered" evidence="8">
    <location>
        <begin position="331"/>
        <end position="358"/>
    </location>
</feature>
<dbReference type="Pfam" id="PF00076">
    <property type="entry name" value="RRM_1"/>
    <property type="match status" value="1"/>
</dbReference>
<feature type="compositionally biased region" description="Low complexity" evidence="8">
    <location>
        <begin position="71"/>
        <end position="85"/>
    </location>
</feature>
<dbReference type="HOGENOM" id="CLU_006468_2_0_1"/>
<organism evidence="10 11">
    <name type="scientific">Fonsecaea pedrosoi CBS 271.37</name>
    <dbReference type="NCBI Taxonomy" id="1442368"/>
    <lineage>
        <taxon>Eukaryota</taxon>
        <taxon>Fungi</taxon>
        <taxon>Dikarya</taxon>
        <taxon>Ascomycota</taxon>
        <taxon>Pezizomycotina</taxon>
        <taxon>Eurotiomycetes</taxon>
        <taxon>Chaetothyriomycetidae</taxon>
        <taxon>Chaetothyriales</taxon>
        <taxon>Herpotrichiellaceae</taxon>
        <taxon>Fonsecaea</taxon>
    </lineage>
</organism>
<keyword evidence="6" id="KW-0539">Nucleus</keyword>
<feature type="region of interest" description="Disordered" evidence="8">
    <location>
        <begin position="1"/>
        <end position="187"/>
    </location>
</feature>
<dbReference type="RefSeq" id="XP_013287354.1">
    <property type="nucleotide sequence ID" value="XM_013431900.1"/>
</dbReference>
<dbReference type="InterPro" id="IPR035979">
    <property type="entry name" value="RBD_domain_sf"/>
</dbReference>
<dbReference type="GeneID" id="25302281"/>
<comment type="subcellular location">
    <subcellularLocation>
        <location evidence="2">Nucleus</location>
        <location evidence="2">Nucleolus</location>
    </subcellularLocation>
</comment>
<dbReference type="Proteomes" id="UP000053029">
    <property type="component" value="Unassembled WGS sequence"/>
</dbReference>
<dbReference type="PANTHER" id="PTHR23236:SF25">
    <property type="entry name" value="RNA-BINDING PROTEIN 34"/>
    <property type="match status" value="1"/>
</dbReference>
<gene>
    <name evidence="10" type="ORF">Z517_02791</name>
</gene>
<evidence type="ECO:0000256" key="8">
    <source>
        <dbReference type="SAM" id="MobiDB-lite"/>
    </source>
</evidence>
<comment type="function">
    <text evidence="1">Involved in pre-25S rRNA processing.</text>
</comment>
<dbReference type="STRING" id="1442368.A0A0D2E0L1"/>
<evidence type="ECO:0000313" key="10">
    <source>
        <dbReference type="EMBL" id="KIW83546.1"/>
    </source>
</evidence>
<name>A0A0D2E0L1_9EURO</name>
<comment type="similarity">
    <text evidence="3">Belongs to the RRM RBM34 family.</text>
</comment>
<feature type="compositionally biased region" description="Basic residues" evidence="8">
    <location>
        <begin position="513"/>
        <end position="524"/>
    </location>
</feature>
<dbReference type="AlphaFoldDB" id="A0A0D2E0L1"/>
<feature type="compositionally biased region" description="Acidic residues" evidence="8">
    <location>
        <begin position="150"/>
        <end position="159"/>
    </location>
</feature>
<dbReference type="SMART" id="SM00360">
    <property type="entry name" value="RRM"/>
    <property type="match status" value="1"/>
</dbReference>
<keyword evidence="11" id="KW-1185">Reference proteome</keyword>
<feature type="domain" description="RRM" evidence="9">
    <location>
        <begin position="319"/>
        <end position="424"/>
    </location>
</feature>
<protein>
    <recommendedName>
        <fullName evidence="4">Nucleolar protein 12</fullName>
    </recommendedName>
</protein>
<dbReference type="VEuPathDB" id="FungiDB:Z517_02791"/>
<sequence length="524" mass="57755">MAKSEKHKAKAQASPSTTGTSKLAAKEEAVDPTLASLFASSSGPVKVQPRVSSLAQTASAQRPPRPEEEGTSSSDSESPENSDGNNHLEASDESSDDESSTSEQEATVTVEKPRKRKRATDDDDLEQTYFKRLELEEDRENRKREPVQTGDDDAEESSSEGDASSSDSDEDSLSEPSEIEVTPKHEVFDKKLKDQDKFNRTVFLGNVSTQAIKSKSAKRELTRHLRSVLKTPVDGKRPGKLESVRFRSTAYASGQGPKKATYAKKELMDATTVSTNAYAVFTTDIAAEYVAKKLNGTVVLDRHLRVDYLAKPSAIDHKRCVFIGNLSFVNEEAPPPDNEEDPQKRRRPTAKEPADAEEGLWRAFSKAGQVESVRVVRDQETRVGKGFAYVQFKDENSVEGALLMNDKKFPPMLPRKLRVMRARKMQIKRPTLNSRGPLAKDRRHQGWSNGNGNGAMRGKDDGRPKRPLIFEGHRASSTGTAGKGKGSGLGSRDRKRKRPVSKSAQRSAQYKAAKARKQRLGGGK</sequence>
<feature type="compositionally biased region" description="Low complexity" evidence="8">
    <location>
        <begin position="501"/>
        <end position="512"/>
    </location>
</feature>
<evidence type="ECO:0000256" key="1">
    <source>
        <dbReference type="ARBA" id="ARBA00002475"/>
    </source>
</evidence>
<dbReference type="SUPFAM" id="SSF54928">
    <property type="entry name" value="RNA-binding domain, RBD"/>
    <property type="match status" value="1"/>
</dbReference>
<dbReference type="GO" id="GO:0005730">
    <property type="term" value="C:nucleolus"/>
    <property type="evidence" value="ECO:0007669"/>
    <property type="project" value="UniProtKB-SubCell"/>
</dbReference>
<feature type="compositionally biased region" description="Polar residues" evidence="8">
    <location>
        <begin position="50"/>
        <end position="60"/>
    </location>
</feature>
<accession>A0A0D2E0L1</accession>
<dbReference type="OrthoDB" id="442677at2759"/>
<dbReference type="EMBL" id="KN846970">
    <property type="protein sequence ID" value="KIW83546.1"/>
    <property type="molecule type" value="Genomic_DNA"/>
</dbReference>
<feature type="compositionally biased region" description="Basic residues" evidence="8">
    <location>
        <begin position="1"/>
        <end position="10"/>
    </location>
</feature>
<dbReference type="PANTHER" id="PTHR23236">
    <property type="entry name" value="EUKARYOTIC TRANSLATION INITIATION FACTOR 4B/4H"/>
    <property type="match status" value="1"/>
</dbReference>
<proteinExistence type="inferred from homology"/>